<dbReference type="InterPro" id="IPR050905">
    <property type="entry name" value="Plant_NBS-LRR"/>
</dbReference>
<dbReference type="InterPro" id="IPR001611">
    <property type="entry name" value="Leu-rich_rpt"/>
</dbReference>
<keyword evidence="4" id="KW-0547">Nucleotide-binding</keyword>
<evidence type="ECO:0000256" key="4">
    <source>
        <dbReference type="ARBA" id="ARBA00022741"/>
    </source>
</evidence>
<proteinExistence type="inferred from homology"/>
<feature type="coiled-coil region" evidence="7">
    <location>
        <begin position="57"/>
        <end position="106"/>
    </location>
</feature>
<dbReference type="InterPro" id="IPR042197">
    <property type="entry name" value="Apaf_helical"/>
</dbReference>
<organism evidence="10 11">
    <name type="scientific">Parasponia andersonii</name>
    <name type="common">Sponia andersonii</name>
    <dbReference type="NCBI Taxonomy" id="3476"/>
    <lineage>
        <taxon>Eukaryota</taxon>
        <taxon>Viridiplantae</taxon>
        <taxon>Streptophyta</taxon>
        <taxon>Embryophyta</taxon>
        <taxon>Tracheophyta</taxon>
        <taxon>Spermatophyta</taxon>
        <taxon>Magnoliopsida</taxon>
        <taxon>eudicotyledons</taxon>
        <taxon>Gunneridae</taxon>
        <taxon>Pentapetalae</taxon>
        <taxon>rosids</taxon>
        <taxon>fabids</taxon>
        <taxon>Rosales</taxon>
        <taxon>Cannabaceae</taxon>
        <taxon>Parasponia</taxon>
    </lineage>
</organism>
<sequence>MEIARDIMEKVRNFETLDYKMGILKRRMDDLSSREEDVRTELDYADSLSMRKRRKTVENWLTYVGDMKNQVQQLEQEVRERRFYNYLQLQNTVDKATEEVKELAQLGAFPEGVTLIARESGGLTMPTTELVGKKFKEKKIMIQESIRNDKMFCIGIYGMGGVGKTTLVTHVYNELLNHSEFSVFWVVASQNFSILKLQSDIAKAMNADLKDEEDVSKRAAILADTIKRIKNPVIILDDLWDEFSPESAGIVRGGGCKLVFTTRSLKVYYRMESDIRISVETLSDEEAWALFVKKLGTSGTRLTPQIKEIAESLVKECDVLPLGIITVAGSMRGVDDICEWSNALETLREATWGKDEDMQFDKVFRVLRYSYDKLKNQTLQECFLYCSLYPEDHEIERDELIAYFIDEGLISRMGSRQAEFNRGHTILNVLENVCLLQGRIENCGVTRYVKMHDLIRDMALQIANESSRFLVKAGVKSDDVVDSEKWSESLERVSFFRSILFSHDISPPVCPRLSTLLLRCCDNINIIPNSFFTHIKGLTVLDLSGTLIRNLPSSVSNLKSLSALLLRSCRELMKICPLSDLRALKRLDLSGSGITELPEGIDRLTNLRDLSLALTVNLRTIPEGIFPRFSHLQRLKLHTFDGKAKVRGEEIASLRKLELFQGKFYNINDLNIYLSSWEKSCPKEYRLLVGDDLYFQKITFEMEKSVHITASQDLKSLCRLDSLKKASDLRLCTVDNCPRMTHLFCLACYNRPLVQCLEYLNLLVEIVQVPDEDQDQDREANSSIIFSTLPKLKILNLEGLPQLRSFCSSRKLVCDSLKNIHIEGCPNLERLPLFREDSFPPTSLERISVSEEWWESIKFDSPNTRDVLIPFLATFRT</sequence>
<dbReference type="SUPFAM" id="SSF52058">
    <property type="entry name" value="L domain-like"/>
    <property type="match status" value="1"/>
</dbReference>
<keyword evidence="7" id="KW-0175">Coiled coil</keyword>
<dbReference type="InterPro" id="IPR002182">
    <property type="entry name" value="NB-ARC"/>
</dbReference>
<feature type="domain" description="NB-ARC" evidence="8">
    <location>
        <begin position="146"/>
        <end position="295"/>
    </location>
</feature>
<evidence type="ECO:0000256" key="7">
    <source>
        <dbReference type="SAM" id="Coils"/>
    </source>
</evidence>
<dbReference type="Pfam" id="PF23559">
    <property type="entry name" value="WHD_DRP"/>
    <property type="match status" value="1"/>
</dbReference>
<dbReference type="GO" id="GO:0043531">
    <property type="term" value="F:ADP binding"/>
    <property type="evidence" value="ECO:0007669"/>
    <property type="project" value="InterPro"/>
</dbReference>
<dbReference type="SMART" id="SM00369">
    <property type="entry name" value="LRR_TYP"/>
    <property type="match status" value="2"/>
</dbReference>
<dbReference type="PANTHER" id="PTHR33463">
    <property type="entry name" value="NB-ARC DOMAIN-CONTAINING PROTEIN-RELATED"/>
    <property type="match status" value="1"/>
</dbReference>
<evidence type="ECO:0000256" key="6">
    <source>
        <dbReference type="ARBA" id="ARBA00022840"/>
    </source>
</evidence>
<evidence type="ECO:0000313" key="10">
    <source>
        <dbReference type="EMBL" id="PON55751.1"/>
    </source>
</evidence>
<dbReference type="AlphaFoldDB" id="A0A2P5C405"/>
<evidence type="ECO:0000256" key="5">
    <source>
        <dbReference type="ARBA" id="ARBA00022821"/>
    </source>
</evidence>
<accession>A0A2P5C405</accession>
<evidence type="ECO:0000256" key="3">
    <source>
        <dbReference type="ARBA" id="ARBA00022737"/>
    </source>
</evidence>
<dbReference type="PRINTS" id="PR00364">
    <property type="entry name" value="DISEASERSIST"/>
</dbReference>
<comment type="caution">
    <text evidence="10">The sequence shown here is derived from an EMBL/GenBank/DDBJ whole genome shotgun (WGS) entry which is preliminary data.</text>
</comment>
<dbReference type="Gene3D" id="1.10.10.10">
    <property type="entry name" value="Winged helix-like DNA-binding domain superfamily/Winged helix DNA-binding domain"/>
    <property type="match status" value="1"/>
</dbReference>
<dbReference type="Pfam" id="PF00931">
    <property type="entry name" value="NB-ARC"/>
    <property type="match status" value="1"/>
</dbReference>
<dbReference type="InterPro" id="IPR032675">
    <property type="entry name" value="LRR_dom_sf"/>
</dbReference>
<keyword evidence="11" id="KW-1185">Reference proteome</keyword>
<keyword evidence="3" id="KW-0677">Repeat</keyword>
<keyword evidence="6" id="KW-0067">ATP-binding</keyword>
<evidence type="ECO:0000259" key="8">
    <source>
        <dbReference type="Pfam" id="PF00931"/>
    </source>
</evidence>
<dbReference type="Pfam" id="PF13855">
    <property type="entry name" value="LRR_8"/>
    <property type="match status" value="1"/>
</dbReference>
<keyword evidence="5" id="KW-0611">Plant defense</keyword>
<dbReference type="Gene3D" id="3.80.10.10">
    <property type="entry name" value="Ribonuclease Inhibitor"/>
    <property type="match status" value="1"/>
</dbReference>
<feature type="domain" description="Disease resistance protein winged helix" evidence="9">
    <location>
        <begin position="388"/>
        <end position="459"/>
    </location>
</feature>
<dbReference type="PANTHER" id="PTHR33463:SF187">
    <property type="entry name" value="AND NB-ARC DOMAIN DISEASE RESISTANCE PROTEIN, PUTATIVE-RELATED"/>
    <property type="match status" value="1"/>
</dbReference>
<dbReference type="Proteomes" id="UP000237105">
    <property type="component" value="Unassembled WGS sequence"/>
</dbReference>
<dbReference type="Gene3D" id="3.40.50.300">
    <property type="entry name" value="P-loop containing nucleotide triphosphate hydrolases"/>
    <property type="match status" value="1"/>
</dbReference>
<dbReference type="GO" id="GO:0005524">
    <property type="term" value="F:ATP binding"/>
    <property type="evidence" value="ECO:0007669"/>
    <property type="project" value="UniProtKB-KW"/>
</dbReference>
<dbReference type="OrthoDB" id="1926275at2759"/>
<dbReference type="SUPFAM" id="SSF52540">
    <property type="entry name" value="P-loop containing nucleoside triphosphate hydrolases"/>
    <property type="match status" value="1"/>
</dbReference>
<dbReference type="Gene3D" id="1.10.8.430">
    <property type="entry name" value="Helical domain of apoptotic protease-activating factors"/>
    <property type="match status" value="1"/>
</dbReference>
<protein>
    <submittedName>
        <fullName evidence="10">NB-ARC domain, LRR domain containing protein</fullName>
    </submittedName>
</protein>
<dbReference type="InterPro" id="IPR027417">
    <property type="entry name" value="P-loop_NTPase"/>
</dbReference>
<evidence type="ECO:0000256" key="1">
    <source>
        <dbReference type="ARBA" id="ARBA00008894"/>
    </source>
</evidence>
<evidence type="ECO:0000256" key="2">
    <source>
        <dbReference type="ARBA" id="ARBA00022614"/>
    </source>
</evidence>
<name>A0A2P5C405_PARAD</name>
<dbReference type="EMBL" id="JXTB01000179">
    <property type="protein sequence ID" value="PON55751.1"/>
    <property type="molecule type" value="Genomic_DNA"/>
</dbReference>
<comment type="similarity">
    <text evidence="1">Belongs to the disease resistance NB-LRR family.</text>
</comment>
<dbReference type="FunFam" id="1.10.10.10:FF:000322">
    <property type="entry name" value="Probable disease resistance protein At1g63360"/>
    <property type="match status" value="1"/>
</dbReference>
<gene>
    <name evidence="10" type="ORF">PanWU01x14_185600</name>
</gene>
<dbReference type="GO" id="GO:0006952">
    <property type="term" value="P:defense response"/>
    <property type="evidence" value="ECO:0007669"/>
    <property type="project" value="UniProtKB-KW"/>
</dbReference>
<evidence type="ECO:0000313" key="11">
    <source>
        <dbReference type="Proteomes" id="UP000237105"/>
    </source>
</evidence>
<dbReference type="InterPro" id="IPR058922">
    <property type="entry name" value="WHD_DRP"/>
</dbReference>
<keyword evidence="2" id="KW-0433">Leucine-rich repeat</keyword>
<evidence type="ECO:0000259" key="9">
    <source>
        <dbReference type="Pfam" id="PF23559"/>
    </source>
</evidence>
<dbReference type="InterPro" id="IPR003591">
    <property type="entry name" value="Leu-rich_rpt_typical-subtyp"/>
</dbReference>
<dbReference type="InterPro" id="IPR036388">
    <property type="entry name" value="WH-like_DNA-bd_sf"/>
</dbReference>
<reference evidence="11" key="1">
    <citation type="submission" date="2016-06" db="EMBL/GenBank/DDBJ databases">
        <title>Parallel loss of symbiosis genes in relatives of nitrogen-fixing non-legume Parasponia.</title>
        <authorList>
            <person name="Van Velzen R."/>
            <person name="Holmer R."/>
            <person name="Bu F."/>
            <person name="Rutten L."/>
            <person name="Van Zeijl A."/>
            <person name="Liu W."/>
            <person name="Santuari L."/>
            <person name="Cao Q."/>
            <person name="Sharma T."/>
            <person name="Shen D."/>
            <person name="Roswanjaya Y."/>
            <person name="Wardhani T."/>
            <person name="Kalhor M.S."/>
            <person name="Jansen J."/>
            <person name="Van den Hoogen J."/>
            <person name="Gungor B."/>
            <person name="Hartog M."/>
            <person name="Hontelez J."/>
            <person name="Verver J."/>
            <person name="Yang W.-C."/>
            <person name="Schijlen E."/>
            <person name="Repin R."/>
            <person name="Schilthuizen M."/>
            <person name="Schranz E."/>
            <person name="Heidstra R."/>
            <person name="Miyata K."/>
            <person name="Fedorova E."/>
            <person name="Kohlen W."/>
            <person name="Bisseling T."/>
            <person name="Smit S."/>
            <person name="Geurts R."/>
        </authorList>
    </citation>
    <scope>NUCLEOTIDE SEQUENCE [LARGE SCALE GENOMIC DNA]</scope>
    <source>
        <strain evidence="11">cv. WU1-14</strain>
    </source>
</reference>